<dbReference type="CDD" id="cd06558">
    <property type="entry name" value="crotonase-like"/>
    <property type="match status" value="1"/>
</dbReference>
<gene>
    <name evidence="14" type="ORF">ACFSCX_03930</name>
</gene>
<evidence type="ECO:0000256" key="5">
    <source>
        <dbReference type="ARBA" id="ARBA00036343"/>
    </source>
</evidence>
<evidence type="ECO:0000313" key="15">
    <source>
        <dbReference type="Proteomes" id="UP001597214"/>
    </source>
</evidence>
<comment type="similarity">
    <text evidence="2 13">Belongs to the enoyl-CoA hydratase/isomerase family.</text>
</comment>
<evidence type="ECO:0000256" key="1">
    <source>
        <dbReference type="ARBA" id="ARBA00004514"/>
    </source>
</evidence>
<keyword evidence="15" id="KW-1185">Reference proteome</keyword>
<dbReference type="PANTHER" id="PTHR11941:SF27">
    <property type="entry name" value="ETHYLMALONYL-COA DECARBOXYLASE"/>
    <property type="match status" value="1"/>
</dbReference>
<protein>
    <recommendedName>
        <fullName evidence="8">Ethylmalonyl-CoA decarboxylase</fullName>
        <ecNumber evidence="7">4.1.1.94</ecNumber>
    </recommendedName>
    <alternativeName>
        <fullName evidence="10">Enoyl-CoA hydratase domain-containing protein 1</fullName>
    </alternativeName>
    <alternativeName>
        <fullName evidence="9">Methylmalonyl-CoA decarboxylase</fullName>
    </alternativeName>
</protein>
<keyword evidence="4" id="KW-0456">Lyase</keyword>
<reference evidence="15" key="1">
    <citation type="journal article" date="2019" name="Int. J. Syst. Evol. Microbiol.">
        <title>The Global Catalogue of Microorganisms (GCM) 10K type strain sequencing project: providing services to taxonomists for standard genome sequencing and annotation.</title>
        <authorList>
            <consortium name="The Broad Institute Genomics Platform"/>
            <consortium name="The Broad Institute Genome Sequencing Center for Infectious Disease"/>
            <person name="Wu L."/>
            <person name="Ma J."/>
        </authorList>
    </citation>
    <scope>NUCLEOTIDE SEQUENCE [LARGE SCALE GENOMIC DNA]</scope>
    <source>
        <strain evidence="15">CCUG 49339</strain>
    </source>
</reference>
<dbReference type="RefSeq" id="WP_377927068.1">
    <property type="nucleotide sequence ID" value="NZ_JBHUEM010000003.1"/>
</dbReference>
<dbReference type="PROSITE" id="PS00166">
    <property type="entry name" value="ENOYL_COA_HYDRATASE"/>
    <property type="match status" value="1"/>
</dbReference>
<evidence type="ECO:0000256" key="9">
    <source>
        <dbReference type="ARBA" id="ARBA00042052"/>
    </source>
</evidence>
<proteinExistence type="inferred from homology"/>
<organism evidence="14 15">
    <name type="scientific">Bacillus salitolerans</name>
    <dbReference type="NCBI Taxonomy" id="1437434"/>
    <lineage>
        <taxon>Bacteria</taxon>
        <taxon>Bacillati</taxon>
        <taxon>Bacillota</taxon>
        <taxon>Bacilli</taxon>
        <taxon>Bacillales</taxon>
        <taxon>Bacillaceae</taxon>
        <taxon>Bacillus</taxon>
    </lineage>
</organism>
<keyword evidence="3" id="KW-0963">Cytoplasm</keyword>
<evidence type="ECO:0000256" key="10">
    <source>
        <dbReference type="ARBA" id="ARBA00042182"/>
    </source>
</evidence>
<comment type="catalytic activity">
    <reaction evidence="6">
        <text>(2R)-ethylmalonyl-CoA + H(+) = butanoyl-CoA + CO2</text>
        <dbReference type="Rhea" id="RHEA:59540"/>
        <dbReference type="ChEBI" id="CHEBI:15378"/>
        <dbReference type="ChEBI" id="CHEBI:16526"/>
        <dbReference type="ChEBI" id="CHEBI:57371"/>
        <dbReference type="ChEBI" id="CHEBI:85316"/>
        <dbReference type="EC" id="4.1.1.94"/>
    </reaction>
    <physiologicalReaction direction="left-to-right" evidence="6">
        <dbReference type="Rhea" id="RHEA:59541"/>
    </physiologicalReaction>
</comment>
<dbReference type="SUPFAM" id="SSF52096">
    <property type="entry name" value="ClpP/crotonase"/>
    <property type="match status" value="1"/>
</dbReference>
<dbReference type="Proteomes" id="UP001597214">
    <property type="component" value="Unassembled WGS sequence"/>
</dbReference>
<evidence type="ECO:0000256" key="4">
    <source>
        <dbReference type="ARBA" id="ARBA00023239"/>
    </source>
</evidence>
<evidence type="ECO:0000256" key="11">
    <source>
        <dbReference type="ARBA" id="ARBA00047446"/>
    </source>
</evidence>
<comment type="catalytic activity">
    <reaction evidence="11">
        <text>(S)-methylmalonyl-CoA + H(+) = propanoyl-CoA + CO2</text>
        <dbReference type="Rhea" id="RHEA:61340"/>
        <dbReference type="ChEBI" id="CHEBI:15378"/>
        <dbReference type="ChEBI" id="CHEBI:16526"/>
        <dbReference type="ChEBI" id="CHEBI:57327"/>
        <dbReference type="ChEBI" id="CHEBI:57392"/>
        <dbReference type="EC" id="4.1.1.94"/>
    </reaction>
    <physiologicalReaction direction="left-to-right" evidence="11">
        <dbReference type="Rhea" id="RHEA:61341"/>
    </physiologicalReaction>
</comment>
<evidence type="ECO:0000256" key="2">
    <source>
        <dbReference type="ARBA" id="ARBA00005254"/>
    </source>
</evidence>
<evidence type="ECO:0000256" key="8">
    <source>
        <dbReference type="ARBA" id="ARBA00039903"/>
    </source>
</evidence>
<dbReference type="InterPro" id="IPR001753">
    <property type="entry name" value="Enoyl-CoA_hydra/iso"/>
</dbReference>
<name>A0ABW4LKH3_9BACI</name>
<evidence type="ECO:0000256" key="13">
    <source>
        <dbReference type="RuleBase" id="RU003707"/>
    </source>
</evidence>
<dbReference type="InterPro" id="IPR029045">
    <property type="entry name" value="ClpP/crotonase-like_dom_sf"/>
</dbReference>
<evidence type="ECO:0000256" key="7">
    <source>
        <dbReference type="ARBA" id="ARBA00038883"/>
    </source>
</evidence>
<comment type="caution">
    <text evidence="14">The sequence shown here is derived from an EMBL/GenBank/DDBJ whole genome shotgun (WGS) entry which is preliminary data.</text>
</comment>
<evidence type="ECO:0000256" key="6">
    <source>
        <dbReference type="ARBA" id="ARBA00036541"/>
    </source>
</evidence>
<evidence type="ECO:0000256" key="3">
    <source>
        <dbReference type="ARBA" id="ARBA00022490"/>
    </source>
</evidence>
<dbReference type="InterPro" id="IPR018376">
    <property type="entry name" value="Enoyl-CoA_hyd/isom_CS"/>
</dbReference>
<accession>A0ABW4LKH3</accession>
<comment type="function">
    <text evidence="12">Decarboxylates ethylmalonyl-CoA, a potentially toxic metabolite, to form butyryl-CoA, suggesting it might be involved in metabolite proofreading. Acts preferentially on (S)-ethylmalonyl-CoA but also has some activity on the (R)-isomer. Also has methylmalonyl-CoA decarboxylase activity at lower level.</text>
</comment>
<dbReference type="EMBL" id="JBHUEM010000003">
    <property type="protein sequence ID" value="MFD1735707.1"/>
    <property type="molecule type" value="Genomic_DNA"/>
</dbReference>
<dbReference type="Pfam" id="PF00378">
    <property type="entry name" value="ECH_1"/>
    <property type="match status" value="1"/>
</dbReference>
<dbReference type="Gene3D" id="3.90.226.10">
    <property type="entry name" value="2-enoyl-CoA Hydratase, Chain A, domain 1"/>
    <property type="match status" value="1"/>
</dbReference>
<evidence type="ECO:0000256" key="12">
    <source>
        <dbReference type="ARBA" id="ARBA00056546"/>
    </source>
</evidence>
<comment type="subcellular location">
    <subcellularLocation>
        <location evidence="1">Cytoplasm</location>
        <location evidence="1">Cytosol</location>
    </subcellularLocation>
</comment>
<comment type="catalytic activity">
    <reaction evidence="5">
        <text>(2S)-ethylmalonyl-CoA + H(+) = butanoyl-CoA + CO2</text>
        <dbReference type="Rhea" id="RHEA:32131"/>
        <dbReference type="ChEBI" id="CHEBI:15378"/>
        <dbReference type="ChEBI" id="CHEBI:16526"/>
        <dbReference type="ChEBI" id="CHEBI:57371"/>
        <dbReference type="ChEBI" id="CHEBI:60909"/>
        <dbReference type="EC" id="4.1.1.94"/>
    </reaction>
    <physiologicalReaction direction="left-to-right" evidence="5">
        <dbReference type="Rhea" id="RHEA:32132"/>
    </physiologicalReaction>
</comment>
<sequence length="253" mass="28462">MLIERTEKDIILFTINRPEVRNAIDYDVMKELEKTIETIQQDPNIKAFVITGSGKDAFCSGGDLSIFHKLYTEEEAFKMLSRMGGILYKLLTLKCPTVALINGYAIGGGCELATACDYRIARNGVKVGFVQGKLAITTGWGGGTMLVEKLLHHQAYRMLFSANTYSALEAKEIGFIHEILSDEKWMYEGMTFTEKMIDNCSASVLSAYKEIAITKWKNFNVLERMLEEVSKCSSLWAKEEHHAAVKAFIEKSK</sequence>
<dbReference type="EC" id="4.1.1.94" evidence="7"/>
<evidence type="ECO:0000313" key="14">
    <source>
        <dbReference type="EMBL" id="MFD1735707.1"/>
    </source>
</evidence>
<dbReference type="PANTHER" id="PTHR11941">
    <property type="entry name" value="ENOYL-COA HYDRATASE-RELATED"/>
    <property type="match status" value="1"/>
</dbReference>